<dbReference type="Proteomes" id="UP000593571">
    <property type="component" value="Unassembled WGS sequence"/>
</dbReference>
<accession>A0A7J8BAR1</accession>
<dbReference type="Gene3D" id="6.10.250.1820">
    <property type="match status" value="1"/>
</dbReference>
<dbReference type="AlphaFoldDB" id="A0A7J8BAR1"/>
<evidence type="ECO:0000313" key="7">
    <source>
        <dbReference type="Proteomes" id="UP000593571"/>
    </source>
</evidence>
<evidence type="ECO:0000256" key="1">
    <source>
        <dbReference type="ARBA" id="ARBA00022737"/>
    </source>
</evidence>
<feature type="coiled-coil region" evidence="3">
    <location>
        <begin position="190"/>
        <end position="299"/>
    </location>
</feature>
<feature type="domain" description="cGMP-dependent protein kinase interacting" evidence="5">
    <location>
        <begin position="192"/>
        <end position="298"/>
    </location>
</feature>
<organism evidence="6 7">
    <name type="scientific">Rousettus aegyptiacus</name>
    <name type="common">Egyptian fruit bat</name>
    <name type="synonym">Pteropus aegyptiacus</name>
    <dbReference type="NCBI Taxonomy" id="9407"/>
    <lineage>
        <taxon>Eukaryota</taxon>
        <taxon>Metazoa</taxon>
        <taxon>Chordata</taxon>
        <taxon>Craniata</taxon>
        <taxon>Vertebrata</taxon>
        <taxon>Euteleostomi</taxon>
        <taxon>Mammalia</taxon>
        <taxon>Eutheria</taxon>
        <taxon>Laurasiatheria</taxon>
        <taxon>Chiroptera</taxon>
        <taxon>Yinpterochiroptera</taxon>
        <taxon>Pteropodoidea</taxon>
        <taxon>Pteropodidae</taxon>
        <taxon>Rousettinae</taxon>
        <taxon>Rousettus</taxon>
    </lineage>
</organism>
<dbReference type="InterPro" id="IPR031775">
    <property type="entry name" value="PRKG1_interact"/>
</dbReference>
<dbReference type="GO" id="GO:0031672">
    <property type="term" value="C:A band"/>
    <property type="evidence" value="ECO:0007669"/>
    <property type="project" value="TreeGrafter"/>
</dbReference>
<evidence type="ECO:0000256" key="4">
    <source>
        <dbReference type="SAM" id="MobiDB-lite"/>
    </source>
</evidence>
<dbReference type="PANTHER" id="PTHR24179:SF18">
    <property type="entry name" value="PROTEIN PHOSPHATASE 1 REGULATORY SUBUNIT 12B"/>
    <property type="match status" value="1"/>
</dbReference>
<comment type="caution">
    <text evidence="6">The sequence shown here is derived from an EMBL/GenBank/DDBJ whole genome shotgun (WGS) entry which is preliminary data.</text>
</comment>
<reference evidence="6 7" key="1">
    <citation type="journal article" date="2020" name="Nature">
        <title>Six reference-quality genomes reveal evolution of bat adaptations.</title>
        <authorList>
            <person name="Jebb D."/>
            <person name="Huang Z."/>
            <person name="Pippel M."/>
            <person name="Hughes G.M."/>
            <person name="Lavrichenko K."/>
            <person name="Devanna P."/>
            <person name="Winkler S."/>
            <person name="Jermiin L.S."/>
            <person name="Skirmuntt E.C."/>
            <person name="Katzourakis A."/>
            <person name="Burkitt-Gray L."/>
            <person name="Ray D.A."/>
            <person name="Sullivan K.A.M."/>
            <person name="Roscito J.G."/>
            <person name="Kirilenko B.M."/>
            <person name="Davalos L.M."/>
            <person name="Corthals A.P."/>
            <person name="Power M.L."/>
            <person name="Jones G."/>
            <person name="Ransome R.D."/>
            <person name="Dechmann D.K.N."/>
            <person name="Locatelli A.G."/>
            <person name="Puechmaille S.J."/>
            <person name="Fedrigo O."/>
            <person name="Jarvis E.D."/>
            <person name="Hiller M."/>
            <person name="Vernes S.C."/>
            <person name="Myers E.W."/>
            <person name="Teeling E.C."/>
        </authorList>
    </citation>
    <scope>NUCLEOTIDE SEQUENCE [LARGE SCALE GENOMIC DNA]</scope>
    <source>
        <strain evidence="6">MRouAeg1</strain>
        <tissue evidence="6">Muscle</tissue>
    </source>
</reference>
<evidence type="ECO:0000256" key="2">
    <source>
        <dbReference type="ARBA" id="ARBA00023043"/>
    </source>
</evidence>
<keyword evidence="3" id="KW-0175">Coiled coil</keyword>
<dbReference type="GO" id="GO:0019901">
    <property type="term" value="F:protein kinase binding"/>
    <property type="evidence" value="ECO:0007669"/>
    <property type="project" value="InterPro"/>
</dbReference>
<sequence length="308" mass="34193">MRRKGCRRRSFCRSAIGGSASALLLTRPRCGQRPRYTEAPGGRPAPRRVQSPAGPSACGRIAATVGEERARSQETWTVPRVTSHPLRSSPHPQVVVLLPGGTDLLRGTDEGGRPALRAPPGPLRGLPLTCTPSLMCRRSVGPSSESWLESAAGNPTTSDPYADRASARARREAREARLASLASRVEEDSSRDYRKLYESALTENQKLKAQLQEAQLELADVQSRLEKVAQRQEKTSDRPSMLEVEKREKRALERKMSEMEEEMKNLHQLKQIQTLKQMNEQLQAENRALARVVARLSRAAEASESQEL</sequence>
<dbReference type="GO" id="GO:0030018">
    <property type="term" value="C:Z disc"/>
    <property type="evidence" value="ECO:0007669"/>
    <property type="project" value="TreeGrafter"/>
</dbReference>
<evidence type="ECO:0000313" key="6">
    <source>
        <dbReference type="EMBL" id="KAF6395536.1"/>
    </source>
</evidence>
<dbReference type="Pfam" id="PF15898">
    <property type="entry name" value="PRKG1_interact"/>
    <property type="match status" value="1"/>
</dbReference>
<keyword evidence="2" id="KW-0040">ANK repeat</keyword>
<gene>
    <name evidence="6" type="ORF">HJG63_015741</name>
</gene>
<evidence type="ECO:0000259" key="5">
    <source>
        <dbReference type="Pfam" id="PF15898"/>
    </source>
</evidence>
<evidence type="ECO:0000256" key="3">
    <source>
        <dbReference type="SAM" id="Coils"/>
    </source>
</evidence>
<feature type="region of interest" description="Disordered" evidence="4">
    <location>
        <begin position="145"/>
        <end position="168"/>
    </location>
</feature>
<keyword evidence="7" id="KW-1185">Reference proteome</keyword>
<feature type="compositionally biased region" description="Polar residues" evidence="4">
    <location>
        <begin position="145"/>
        <end position="159"/>
    </location>
</feature>
<protein>
    <submittedName>
        <fullName evidence="6">Protein phosphatase 1 regulatory subunit 12B</fullName>
    </submittedName>
</protein>
<name>A0A7J8BAR1_ROUAE</name>
<dbReference type="GO" id="GO:0019208">
    <property type="term" value="F:phosphatase regulator activity"/>
    <property type="evidence" value="ECO:0007669"/>
    <property type="project" value="TreeGrafter"/>
</dbReference>
<dbReference type="PANTHER" id="PTHR24179">
    <property type="entry name" value="PROTEIN PHOSPHATASE 1 REGULATORY SUBUNIT 12"/>
    <property type="match status" value="1"/>
</dbReference>
<proteinExistence type="predicted"/>
<feature type="region of interest" description="Disordered" evidence="4">
    <location>
        <begin position="29"/>
        <end position="56"/>
    </location>
</feature>
<keyword evidence="1" id="KW-0677">Repeat</keyword>
<dbReference type="GO" id="GO:0004857">
    <property type="term" value="F:enzyme inhibitor activity"/>
    <property type="evidence" value="ECO:0007669"/>
    <property type="project" value="TreeGrafter"/>
</dbReference>
<dbReference type="InterPro" id="IPR051226">
    <property type="entry name" value="PP1_Regulatory_Subunit"/>
</dbReference>
<dbReference type="EMBL" id="JACASE010000018">
    <property type="protein sequence ID" value="KAF6395536.1"/>
    <property type="molecule type" value="Genomic_DNA"/>
</dbReference>